<accession>A0ABP7D8A9</accession>
<protein>
    <submittedName>
        <fullName evidence="3">CPBP family intramembrane metalloprotease</fullName>
    </submittedName>
</protein>
<dbReference type="Proteomes" id="UP001501536">
    <property type="component" value="Unassembled WGS sequence"/>
</dbReference>
<feature type="transmembrane region" description="Helical" evidence="1">
    <location>
        <begin position="243"/>
        <end position="264"/>
    </location>
</feature>
<reference evidence="4" key="1">
    <citation type="journal article" date="2019" name="Int. J. Syst. Evol. Microbiol.">
        <title>The Global Catalogue of Microorganisms (GCM) 10K type strain sequencing project: providing services to taxonomists for standard genome sequencing and annotation.</title>
        <authorList>
            <consortium name="The Broad Institute Genomics Platform"/>
            <consortium name="The Broad Institute Genome Sequencing Center for Infectious Disease"/>
            <person name="Wu L."/>
            <person name="Ma J."/>
        </authorList>
    </citation>
    <scope>NUCLEOTIDE SEQUENCE [LARGE SCALE GENOMIC DNA]</scope>
    <source>
        <strain evidence="4">JCM 16961</strain>
    </source>
</reference>
<keyword evidence="1" id="KW-1133">Transmembrane helix</keyword>
<keyword evidence="1" id="KW-0472">Membrane</keyword>
<evidence type="ECO:0000256" key="1">
    <source>
        <dbReference type="SAM" id="Phobius"/>
    </source>
</evidence>
<evidence type="ECO:0000313" key="4">
    <source>
        <dbReference type="Proteomes" id="UP001501536"/>
    </source>
</evidence>
<keyword evidence="3" id="KW-0482">Metalloprotease</keyword>
<dbReference type="GO" id="GO:0008237">
    <property type="term" value="F:metallopeptidase activity"/>
    <property type="evidence" value="ECO:0007669"/>
    <property type="project" value="UniProtKB-KW"/>
</dbReference>
<gene>
    <name evidence="3" type="ORF">GCM10022377_12990</name>
</gene>
<keyword evidence="4" id="KW-1185">Reference proteome</keyword>
<keyword evidence="3" id="KW-0378">Hydrolase</keyword>
<organism evidence="3 4">
    <name type="scientific">Zhihengliuella alba</name>
    <dbReference type="NCBI Taxonomy" id="547018"/>
    <lineage>
        <taxon>Bacteria</taxon>
        <taxon>Bacillati</taxon>
        <taxon>Actinomycetota</taxon>
        <taxon>Actinomycetes</taxon>
        <taxon>Micrococcales</taxon>
        <taxon>Micrococcaceae</taxon>
        <taxon>Zhihengliuella</taxon>
    </lineage>
</organism>
<feature type="transmembrane region" description="Helical" evidence="1">
    <location>
        <begin position="120"/>
        <end position="140"/>
    </location>
</feature>
<proteinExistence type="predicted"/>
<keyword evidence="1" id="KW-0812">Transmembrane</keyword>
<name>A0ABP7D8A9_9MICC</name>
<dbReference type="Pfam" id="PF02517">
    <property type="entry name" value="Rce1-like"/>
    <property type="match status" value="1"/>
</dbReference>
<feature type="transmembrane region" description="Helical" evidence="1">
    <location>
        <begin position="77"/>
        <end position="99"/>
    </location>
</feature>
<feature type="domain" description="CAAX prenyl protease 2/Lysostaphin resistance protein A-like" evidence="2">
    <location>
        <begin position="159"/>
        <end position="255"/>
    </location>
</feature>
<feature type="transmembrane region" description="Helical" evidence="1">
    <location>
        <begin position="216"/>
        <end position="237"/>
    </location>
</feature>
<keyword evidence="3" id="KW-0645">Protease</keyword>
<dbReference type="EMBL" id="BAABCJ010000002">
    <property type="protein sequence ID" value="GAA3700956.1"/>
    <property type="molecule type" value="Genomic_DNA"/>
</dbReference>
<comment type="caution">
    <text evidence="3">The sequence shown here is derived from an EMBL/GenBank/DDBJ whole genome shotgun (WGS) entry which is preliminary data.</text>
</comment>
<dbReference type="InterPro" id="IPR003675">
    <property type="entry name" value="Rce1/LyrA-like_dom"/>
</dbReference>
<evidence type="ECO:0000259" key="2">
    <source>
        <dbReference type="Pfam" id="PF02517"/>
    </source>
</evidence>
<evidence type="ECO:0000313" key="3">
    <source>
        <dbReference type="EMBL" id="GAA3700956.1"/>
    </source>
</evidence>
<sequence>MPASSPAAASDAAPGAAPEAATRTRLRWELILVLGLSLGRSAVYSVVELLDKLTRGPLGEQTTSMNVPLDDRPVFDLVYQLLDILFSLVPVALALYFLAVPLRGALRTLGLDARRPGRDAALGVGLLVAIGVGTLGVYAAGRALGLTTAIVPAALDDHWWTIPVLVLSAIRHGILEEVIVVGFLFHHLRRLGWGRGPAGRWTVIATSALLRGSYHLYQGVGPFVGNVAMGIVFGWIYARYGRVMPLVIAHAFLDIAGFVGYALFGSATGFGA</sequence>
<dbReference type="RefSeq" id="WP_344881778.1">
    <property type="nucleotide sequence ID" value="NZ_BAABCJ010000002.1"/>
</dbReference>